<gene>
    <name evidence="3" type="ORF">QRT03_26025</name>
</gene>
<dbReference type="EMBL" id="JASVWF010000007">
    <property type="protein sequence ID" value="MDL5159452.1"/>
    <property type="molecule type" value="Genomic_DNA"/>
</dbReference>
<keyword evidence="1" id="KW-0812">Transmembrane</keyword>
<keyword evidence="4" id="KW-1185">Reference proteome</keyword>
<dbReference type="RefSeq" id="WP_286056047.1">
    <property type="nucleotide sequence ID" value="NZ_JASVWF010000007.1"/>
</dbReference>
<comment type="caution">
    <text evidence="3">The sequence shown here is derived from an EMBL/GenBank/DDBJ whole genome shotgun (WGS) entry which is preliminary data.</text>
</comment>
<keyword evidence="1" id="KW-0472">Membrane</keyword>
<dbReference type="SUPFAM" id="SSF82771">
    <property type="entry name" value="GIY-YIG endonuclease"/>
    <property type="match status" value="1"/>
</dbReference>
<organism evidence="3 4">
    <name type="scientific">Actinomycetospora termitidis</name>
    <dbReference type="NCBI Taxonomy" id="3053470"/>
    <lineage>
        <taxon>Bacteria</taxon>
        <taxon>Bacillati</taxon>
        <taxon>Actinomycetota</taxon>
        <taxon>Actinomycetes</taxon>
        <taxon>Pseudonocardiales</taxon>
        <taxon>Pseudonocardiaceae</taxon>
        <taxon>Actinomycetospora</taxon>
    </lineage>
</organism>
<keyword evidence="1" id="KW-1133">Transmembrane helix</keyword>
<name>A0ABT7MHU1_9PSEU</name>
<feature type="transmembrane region" description="Helical" evidence="1">
    <location>
        <begin position="6"/>
        <end position="24"/>
    </location>
</feature>
<dbReference type="InterPro" id="IPR035901">
    <property type="entry name" value="GIY-YIG_endonuc_sf"/>
</dbReference>
<evidence type="ECO:0000313" key="3">
    <source>
        <dbReference type="EMBL" id="MDL5159452.1"/>
    </source>
</evidence>
<dbReference type="InterPro" id="IPR000305">
    <property type="entry name" value="GIY-YIG_endonuc"/>
</dbReference>
<sequence>MSPLGWVMLIALVLAFLAGAYLGVRYGAALPGSGPVVPAQRRPAARDGGTQVDLTDRQTAVYLFFGLYQGRRDVLLYVGIAANPRKRAEQHAESKAWWGDVDDVEAWWLGNRHVACGVEWALIRYLRPVYNTAPGGQDDAYSRDLPPIEPARFRLPSRTTARVRSALIR</sequence>
<evidence type="ECO:0000313" key="4">
    <source>
        <dbReference type="Proteomes" id="UP001231924"/>
    </source>
</evidence>
<feature type="domain" description="GIY-YIG" evidence="2">
    <location>
        <begin position="57"/>
        <end position="132"/>
    </location>
</feature>
<reference evidence="3 4" key="1">
    <citation type="submission" date="2023-06" db="EMBL/GenBank/DDBJ databases">
        <title>Actinomycetospora Odt1-22.</title>
        <authorList>
            <person name="Supong K."/>
        </authorList>
    </citation>
    <scope>NUCLEOTIDE SEQUENCE [LARGE SCALE GENOMIC DNA]</scope>
    <source>
        <strain evidence="3 4">Odt1-22</strain>
    </source>
</reference>
<dbReference type="Proteomes" id="UP001231924">
    <property type="component" value="Unassembled WGS sequence"/>
</dbReference>
<evidence type="ECO:0000256" key="1">
    <source>
        <dbReference type="SAM" id="Phobius"/>
    </source>
</evidence>
<dbReference type="PROSITE" id="PS50164">
    <property type="entry name" value="GIY_YIG"/>
    <property type="match status" value="1"/>
</dbReference>
<evidence type="ECO:0000259" key="2">
    <source>
        <dbReference type="PROSITE" id="PS50164"/>
    </source>
</evidence>
<protein>
    <recommendedName>
        <fullName evidence="2">GIY-YIG domain-containing protein</fullName>
    </recommendedName>
</protein>
<proteinExistence type="predicted"/>
<accession>A0ABT7MHU1</accession>